<keyword evidence="5" id="KW-0597">Phosphoprotein</keyword>
<dbReference type="PROSITE" id="PS51203">
    <property type="entry name" value="CS"/>
    <property type="match status" value="1"/>
</dbReference>
<proteinExistence type="evidence at transcript level"/>
<protein>
    <recommendedName>
        <fullName evidence="3">Nuclear migration protein nudC</fullName>
    </recommendedName>
    <alternativeName>
        <fullName evidence="6">Nuclear distribution protein C homolog</fullName>
    </alternativeName>
</protein>
<dbReference type="Pfam" id="PF14050">
    <property type="entry name" value="Nudc_N"/>
    <property type="match status" value="1"/>
</dbReference>
<feature type="region of interest" description="Disordered" evidence="7">
    <location>
        <begin position="84"/>
        <end position="152"/>
    </location>
</feature>
<dbReference type="InterPro" id="IPR007052">
    <property type="entry name" value="CS_dom"/>
</dbReference>
<dbReference type="InterPro" id="IPR008978">
    <property type="entry name" value="HSP20-like_chaperone"/>
</dbReference>
<feature type="domain" description="CS" evidence="8">
    <location>
        <begin position="148"/>
        <end position="238"/>
    </location>
</feature>
<comment type="subcellular location">
    <subcellularLocation>
        <location evidence="1">Cytoplasm</location>
    </subcellularLocation>
</comment>
<dbReference type="Pfam" id="PF04969">
    <property type="entry name" value="CS"/>
    <property type="match status" value="1"/>
</dbReference>
<evidence type="ECO:0000256" key="6">
    <source>
        <dbReference type="ARBA" id="ARBA00030427"/>
    </source>
</evidence>
<dbReference type="FunFam" id="2.60.40.790:FF:000001">
    <property type="entry name" value="Nuclear migration protein nudC"/>
    <property type="match status" value="1"/>
</dbReference>
<organism evidence="9">
    <name type="scientific">Caligus clemensi</name>
    <name type="common">Sea louse</name>
    <dbReference type="NCBI Taxonomy" id="344056"/>
    <lineage>
        <taxon>Eukaryota</taxon>
        <taxon>Metazoa</taxon>
        <taxon>Ecdysozoa</taxon>
        <taxon>Arthropoda</taxon>
        <taxon>Crustacea</taxon>
        <taxon>Multicrustacea</taxon>
        <taxon>Hexanauplia</taxon>
        <taxon>Copepoda</taxon>
        <taxon>Siphonostomatoida</taxon>
        <taxon>Caligidae</taxon>
        <taxon>Caligus</taxon>
    </lineage>
</organism>
<dbReference type="InterPro" id="IPR025934">
    <property type="entry name" value="NudC_N_dom"/>
</dbReference>
<dbReference type="PANTHER" id="PTHR12356">
    <property type="entry name" value="NUCLEAR MOVEMENT PROTEIN NUDC"/>
    <property type="match status" value="1"/>
</dbReference>
<evidence type="ECO:0000259" key="8">
    <source>
        <dbReference type="PROSITE" id="PS51203"/>
    </source>
</evidence>
<name>C1C0J7_CALCM</name>
<dbReference type="GO" id="GO:0006457">
    <property type="term" value="P:protein folding"/>
    <property type="evidence" value="ECO:0007669"/>
    <property type="project" value="TreeGrafter"/>
</dbReference>
<evidence type="ECO:0000256" key="7">
    <source>
        <dbReference type="SAM" id="MobiDB-lite"/>
    </source>
</evidence>
<dbReference type="InterPro" id="IPR037898">
    <property type="entry name" value="NudC_fam"/>
</dbReference>
<evidence type="ECO:0000256" key="5">
    <source>
        <dbReference type="ARBA" id="ARBA00022553"/>
    </source>
</evidence>
<evidence type="ECO:0000256" key="4">
    <source>
        <dbReference type="ARBA" id="ARBA00022490"/>
    </source>
</evidence>
<comment type="similarity">
    <text evidence="2">Belongs to the nudC family.</text>
</comment>
<dbReference type="SUPFAM" id="SSF49764">
    <property type="entry name" value="HSP20-like chaperones"/>
    <property type="match status" value="1"/>
</dbReference>
<evidence type="ECO:0000256" key="1">
    <source>
        <dbReference type="ARBA" id="ARBA00004496"/>
    </source>
</evidence>
<feature type="compositionally biased region" description="Basic and acidic residues" evidence="7">
    <location>
        <begin position="88"/>
        <end position="127"/>
    </location>
</feature>
<evidence type="ECO:0000313" key="9">
    <source>
        <dbReference type="EMBL" id="ACO14800.1"/>
    </source>
</evidence>
<evidence type="ECO:0000256" key="3">
    <source>
        <dbReference type="ARBA" id="ARBA00017641"/>
    </source>
</evidence>
<dbReference type="GO" id="GO:0051082">
    <property type="term" value="F:unfolded protein binding"/>
    <property type="evidence" value="ECO:0007669"/>
    <property type="project" value="TreeGrafter"/>
</dbReference>
<dbReference type="GO" id="GO:0005737">
    <property type="term" value="C:cytoplasm"/>
    <property type="evidence" value="ECO:0007669"/>
    <property type="project" value="UniProtKB-SubCell"/>
</dbReference>
<reference evidence="9" key="1">
    <citation type="submission" date="2009-03" db="EMBL/GenBank/DDBJ databases">
        <title>Caligus clemensi ESTs and full-length cDNAs.</title>
        <authorList>
            <person name="Yasuike M."/>
            <person name="von Schalburg K."/>
            <person name="Cooper G."/>
            <person name="Leong J."/>
            <person name="Jones S.R.M."/>
            <person name="Koop B.F."/>
        </authorList>
    </citation>
    <scope>NUCLEOTIDE SEQUENCE</scope>
    <source>
        <tissue evidence="9">Whole</tissue>
    </source>
</reference>
<dbReference type="Gene3D" id="2.60.40.790">
    <property type="match status" value="1"/>
</dbReference>
<sequence>MSSGEENRFDTVFFSVIKESGGSIHHFLDVFFSFLARKTDFYEGIGKNEARQVLLEKFEKYNAVAQSASSERRAESAALEAKARERRRKAEEETSRIEEVTDLEAERIQKEIEARKKEGPREKKEGEPTEEDDDDDPTKMTPNAGNGGNMPKYKWTQTLSEVELRVPLFKPCKPKDLSIEILKKRIKVGIKGEPELIIDGEFPEDIKKDDSAWLIEDKKCILINLEKSNQMTWWSQLIKTDPEINTKKIQPENSKLSDLDGETRSMVEKMMYDQRQKEMGKPTSEEQKKENMLKQFMASHPEMDFSNCKFN</sequence>
<keyword evidence="4" id="KW-0963">Cytoplasm</keyword>
<dbReference type="PANTHER" id="PTHR12356:SF3">
    <property type="entry name" value="NUCLEAR MIGRATION PROTEIN NUDC"/>
    <property type="match status" value="1"/>
</dbReference>
<dbReference type="EMBL" id="BT080376">
    <property type="protein sequence ID" value="ACO14800.1"/>
    <property type="molecule type" value="mRNA"/>
</dbReference>
<dbReference type="AlphaFoldDB" id="C1C0J7"/>
<evidence type="ECO:0000256" key="2">
    <source>
        <dbReference type="ARBA" id="ARBA00010513"/>
    </source>
</evidence>
<accession>C1C0J7</accession>
<gene>
    <name evidence="9" type="primary">NUDC</name>
</gene>